<reference evidence="2" key="2">
    <citation type="submission" date="2023-06" db="EMBL/GenBank/DDBJ databases">
        <title>Long-read-based genome assembly of the green algal bacterivore Cymbomonas tetramitiformis.</title>
        <authorList>
            <person name="Gyaltshen Y."/>
            <person name="Rozenberg A."/>
            <person name="Paasch A."/>
            <person name="Burns J.A."/>
            <person name="Warring S."/>
            <person name="Larson R."/>
            <person name="Maurer-Alcala X."/>
            <person name="Dacks J."/>
            <person name="Kim E."/>
        </authorList>
    </citation>
    <scope>NUCLEOTIDE SEQUENCE</scope>
    <source>
        <strain evidence="2">PLY_AMNH</strain>
    </source>
</reference>
<evidence type="ECO:0000313" key="3">
    <source>
        <dbReference type="EMBL" id="KAK3278406.1"/>
    </source>
</evidence>
<feature type="region of interest" description="Disordered" evidence="1">
    <location>
        <begin position="1"/>
        <end position="63"/>
    </location>
</feature>
<name>A0AAE0L6S9_9CHLO</name>
<proteinExistence type="predicted"/>
<evidence type="ECO:0000313" key="2">
    <source>
        <dbReference type="EMBL" id="KAK3273992.1"/>
    </source>
</evidence>
<feature type="compositionally biased region" description="Acidic residues" evidence="1">
    <location>
        <begin position="164"/>
        <end position="174"/>
    </location>
</feature>
<comment type="caution">
    <text evidence="2">The sequence shown here is derived from an EMBL/GenBank/DDBJ whole genome shotgun (WGS) entry which is preliminary data.</text>
</comment>
<organism evidence="2 4">
    <name type="scientific">Cymbomonas tetramitiformis</name>
    <dbReference type="NCBI Taxonomy" id="36881"/>
    <lineage>
        <taxon>Eukaryota</taxon>
        <taxon>Viridiplantae</taxon>
        <taxon>Chlorophyta</taxon>
        <taxon>Pyramimonadophyceae</taxon>
        <taxon>Pyramimonadales</taxon>
        <taxon>Pyramimonadaceae</taxon>
        <taxon>Cymbomonas</taxon>
    </lineage>
</organism>
<dbReference type="Proteomes" id="UP001190700">
    <property type="component" value="Unassembled WGS sequence"/>
</dbReference>
<evidence type="ECO:0000256" key="1">
    <source>
        <dbReference type="SAM" id="MobiDB-lite"/>
    </source>
</evidence>
<dbReference type="EMBL" id="LGRX02005465">
    <property type="protein sequence ID" value="KAK3278406.1"/>
    <property type="molecule type" value="Genomic_DNA"/>
</dbReference>
<feature type="region of interest" description="Disordered" evidence="1">
    <location>
        <begin position="157"/>
        <end position="177"/>
    </location>
</feature>
<gene>
    <name evidence="3" type="ORF">CYMTET_13657</name>
    <name evidence="2" type="ORF">CYMTET_17803</name>
</gene>
<protein>
    <submittedName>
        <fullName evidence="2">Uncharacterized protein</fullName>
    </submittedName>
</protein>
<reference evidence="2 4" key="1">
    <citation type="journal article" date="2015" name="Genome Biol. Evol.">
        <title>Comparative Genomics of a Bacterivorous Green Alga Reveals Evolutionary Causalities and Consequences of Phago-Mixotrophic Mode of Nutrition.</title>
        <authorList>
            <person name="Burns J.A."/>
            <person name="Paasch A."/>
            <person name="Narechania A."/>
            <person name="Kim E."/>
        </authorList>
    </citation>
    <scope>NUCLEOTIDE SEQUENCE [LARGE SCALE GENOMIC DNA]</scope>
    <source>
        <strain evidence="2">PLY_AMNH</strain>
    </source>
</reference>
<accession>A0AAE0L6S9</accession>
<dbReference type="EMBL" id="LGRX02008047">
    <property type="protein sequence ID" value="KAK3273992.1"/>
    <property type="molecule type" value="Genomic_DNA"/>
</dbReference>
<dbReference type="AlphaFoldDB" id="A0AAE0L6S9"/>
<feature type="compositionally biased region" description="Basic and acidic residues" evidence="1">
    <location>
        <begin position="40"/>
        <end position="50"/>
    </location>
</feature>
<evidence type="ECO:0000313" key="4">
    <source>
        <dbReference type="Proteomes" id="UP001190700"/>
    </source>
</evidence>
<sequence length="269" mass="30071">MDGGFALPWAHPDAVGSSCEAKASSATGKRDADTTDLEAQPERKAQRAEEPVGETPEGTQVDDESELKTLGIALGSRIEVRWVIEEDDAETGTETETVHWWGCALTTVEVKRTFEGKRVWKLIYDAKDAFEACSVEVTFKDGKELFDLEQKTALRWRKEGETAQSEEEGEEEEDLNRTYSAREIIEAQEEVEREERGEDDPGASYEELGMQALSELPTQQQHVLAAGFRNLSDFLKNKLQELQETRGADMVVSKEDVDDIMASFRQASG</sequence>
<keyword evidence="4" id="KW-1185">Reference proteome</keyword>